<evidence type="ECO:0000313" key="2">
    <source>
        <dbReference type="Proteomes" id="UP000484076"/>
    </source>
</evidence>
<evidence type="ECO:0000313" key="1">
    <source>
        <dbReference type="EMBL" id="NUB46818.1"/>
    </source>
</evidence>
<organism evidence="1 2">
    <name type="scientific">Fertoeibacter niger</name>
    <dbReference type="NCBI Taxonomy" id="2656921"/>
    <lineage>
        <taxon>Bacteria</taxon>
        <taxon>Pseudomonadati</taxon>
        <taxon>Pseudomonadota</taxon>
        <taxon>Alphaproteobacteria</taxon>
        <taxon>Rhodobacterales</taxon>
        <taxon>Paracoccaceae</taxon>
        <taxon>Fertoeibacter</taxon>
    </lineage>
</organism>
<name>A0A8X8GYU4_9RHOB</name>
<gene>
    <name evidence="1" type="ORF">GEU84_020755</name>
</gene>
<dbReference type="Proteomes" id="UP000484076">
    <property type="component" value="Unassembled WGS sequence"/>
</dbReference>
<accession>A0A8X8GYU4</accession>
<dbReference type="InterPro" id="IPR011050">
    <property type="entry name" value="Pectin_lyase_fold/virulence"/>
</dbReference>
<dbReference type="EMBL" id="WHUT02000025">
    <property type="protein sequence ID" value="NUB46818.1"/>
    <property type="molecule type" value="Genomic_DNA"/>
</dbReference>
<keyword evidence="2" id="KW-1185">Reference proteome</keyword>
<sequence length="607" mass="63115">MEQPAYSGGGDGYGVALYDGARFCSVTNSYFDGTRHAVLEFKGACNNLIGGNISANCLNSDFDAHGGGELGSVYIGNVARWGPEKAADVDVKAAFRVGNPVHLAGGSKILFLGNRAEGFPSEDQAFDIQAPCSHVSIIANHALNCGVFARIRYNNRGDAGDAPTQAKMQALAISDILLSGNHFVGPGSERFLDVDGGPLRAVSRVSSLGNIINGVTNARQQYYVRRADRVTLLDDASLHTLPGAANTLMWFDDVTNLVALRQTIIGADRAVRAVNCPGAVFDGFTMKGVASGHVFVDGGGNAGLRFTDYKAISFAPTTLDTAVSAGRVIRRALLDDSAAGARASLGAQEATPFLAGLAALAVTNNRYPYMDFAGNWQLGTTTTFGRSLMSASDAAAGRTALGLATNPALWMTYGGTANAIALTSGAGITGTPPAGLMLRFRATAANSGAASIALDGGAAIACRTLSGAVLPAGYIRTDTETRAHFDGTFWLLERQAESLTNANGRYLRLADGTQECAHSVNLPYGSANTCQADWTFPAAFASSVVTVIMTLKSRAAAAPFPGELAAPRADPVTATQATLRQPNIVGMTAFAPGDVVAMHAFATGTWY</sequence>
<dbReference type="SUPFAM" id="SSF51126">
    <property type="entry name" value="Pectin lyase-like"/>
    <property type="match status" value="1"/>
</dbReference>
<comment type="caution">
    <text evidence="1">The sequence shown here is derived from an EMBL/GenBank/DDBJ whole genome shotgun (WGS) entry which is preliminary data.</text>
</comment>
<reference evidence="1" key="1">
    <citation type="submission" date="2020-05" db="EMBL/GenBank/DDBJ databases">
        <title>Fertoebacter nigrum gen. nov., sp. nov., a new member of the family Rhodobacteraceae.</title>
        <authorList>
            <person name="Szuroczki S."/>
            <person name="Abbaszade G."/>
            <person name="Buni D."/>
            <person name="Schumann P."/>
            <person name="Toth E."/>
        </authorList>
    </citation>
    <scope>NUCLEOTIDE SEQUENCE</scope>
    <source>
        <strain evidence="1">RG-N-1a</strain>
    </source>
</reference>
<proteinExistence type="predicted"/>
<protein>
    <submittedName>
        <fullName evidence="1">Uncharacterized protein</fullName>
    </submittedName>
</protein>
<dbReference type="AlphaFoldDB" id="A0A8X8GYU4"/>